<keyword evidence="6" id="KW-1185">Reference proteome</keyword>
<dbReference type="PRINTS" id="PR00038">
    <property type="entry name" value="HTHLUXR"/>
</dbReference>
<evidence type="ECO:0000259" key="4">
    <source>
        <dbReference type="PROSITE" id="PS50043"/>
    </source>
</evidence>
<dbReference type="InterPro" id="IPR000792">
    <property type="entry name" value="Tscrpt_reg_LuxR_C"/>
</dbReference>
<dbReference type="InterPro" id="IPR036388">
    <property type="entry name" value="WH-like_DNA-bd_sf"/>
</dbReference>
<evidence type="ECO:0000256" key="2">
    <source>
        <dbReference type="ARBA" id="ARBA00023125"/>
    </source>
</evidence>
<dbReference type="PANTHER" id="PTHR44688">
    <property type="entry name" value="DNA-BINDING TRANSCRIPTIONAL ACTIVATOR DEVR_DOSR"/>
    <property type="match status" value="1"/>
</dbReference>
<keyword evidence="2" id="KW-0238">DNA-binding</keyword>
<dbReference type="Proteomes" id="UP000295075">
    <property type="component" value="Unassembled WGS sequence"/>
</dbReference>
<dbReference type="PROSITE" id="PS00622">
    <property type="entry name" value="HTH_LUXR_1"/>
    <property type="match status" value="1"/>
</dbReference>
<evidence type="ECO:0000313" key="6">
    <source>
        <dbReference type="Proteomes" id="UP000295075"/>
    </source>
</evidence>
<dbReference type="GO" id="GO:0003677">
    <property type="term" value="F:DNA binding"/>
    <property type="evidence" value="ECO:0007669"/>
    <property type="project" value="UniProtKB-KW"/>
</dbReference>
<dbReference type="SUPFAM" id="SSF46894">
    <property type="entry name" value="C-terminal effector domain of the bipartite response regulators"/>
    <property type="match status" value="1"/>
</dbReference>
<comment type="caution">
    <text evidence="5">The sequence shown here is derived from an EMBL/GenBank/DDBJ whole genome shotgun (WGS) entry which is preliminary data.</text>
</comment>
<evidence type="ECO:0000313" key="5">
    <source>
        <dbReference type="EMBL" id="TDC17468.1"/>
    </source>
</evidence>
<dbReference type="PANTHER" id="PTHR44688:SF16">
    <property type="entry name" value="DNA-BINDING TRANSCRIPTIONAL ACTIVATOR DEVR_DOSR"/>
    <property type="match status" value="1"/>
</dbReference>
<sequence>MMPALQKICLMLQLNALPSPDIPDWPNGQLRTGRRTGSGGHINRRTLKDMHEVLTAATQILDGPPEELLHKLSESLADVIPHRAVAQLASQCATTPVYAYGEPSLARAITGAELAGLLGTVTAGRPWRGVLTINGSEHHALAVASDRAPRGSLLLFLQYDAAPPEVDAFIQPLWDLVTTHMYRLTQRGEPSATAQSRAVAAARFEVAAELGEAHAATLATLLGVLRNQRVDDATARTNAVELALNALAELRADTRQDQRYHGEESASRAFDRLADSLQGLLRHTTVELELEAPGNDKLIPGALAHSARVAVRSVVLAMLTQDAVRRIRVGWQWNGTDLHATVRDDGPGELNGVLVLGQLSERLRLGDGQLDLEAVPGWGLTARIILKAGATPHPVEDPLAALGTRELEVLERIAEGSRNRSIADELHISESTVKFHVANILTKLDVTSRTQAAALYHATAVA</sequence>
<accession>A0A4R4P4Z9</accession>
<dbReference type="PROSITE" id="PS50043">
    <property type="entry name" value="HTH_LUXR_2"/>
    <property type="match status" value="1"/>
</dbReference>
<dbReference type="OrthoDB" id="3171430at2"/>
<keyword evidence="1" id="KW-0805">Transcription regulation</keyword>
<feature type="domain" description="HTH luxR-type" evidence="4">
    <location>
        <begin position="395"/>
        <end position="460"/>
    </location>
</feature>
<dbReference type="Gene3D" id="1.10.10.10">
    <property type="entry name" value="Winged helix-like DNA-binding domain superfamily/Winged helix DNA-binding domain"/>
    <property type="match status" value="1"/>
</dbReference>
<dbReference type="EMBL" id="SMKA01000273">
    <property type="protein sequence ID" value="TDC17468.1"/>
    <property type="molecule type" value="Genomic_DNA"/>
</dbReference>
<dbReference type="Pfam" id="PF00196">
    <property type="entry name" value="GerE"/>
    <property type="match status" value="1"/>
</dbReference>
<dbReference type="AlphaFoldDB" id="A0A4R4P4Z9"/>
<dbReference type="CDD" id="cd06170">
    <property type="entry name" value="LuxR_C_like"/>
    <property type="match status" value="1"/>
</dbReference>
<dbReference type="SMART" id="SM00421">
    <property type="entry name" value="HTH_LUXR"/>
    <property type="match status" value="1"/>
</dbReference>
<dbReference type="GO" id="GO:0006355">
    <property type="term" value="P:regulation of DNA-templated transcription"/>
    <property type="evidence" value="ECO:0007669"/>
    <property type="project" value="InterPro"/>
</dbReference>
<dbReference type="InterPro" id="IPR016032">
    <property type="entry name" value="Sig_transdc_resp-reg_C-effctor"/>
</dbReference>
<keyword evidence="3" id="KW-0804">Transcription</keyword>
<organism evidence="5 6">
    <name type="scientific">Kribbella albertanoniae</name>
    <dbReference type="NCBI Taxonomy" id="1266829"/>
    <lineage>
        <taxon>Bacteria</taxon>
        <taxon>Bacillati</taxon>
        <taxon>Actinomycetota</taxon>
        <taxon>Actinomycetes</taxon>
        <taxon>Propionibacteriales</taxon>
        <taxon>Kribbellaceae</taxon>
        <taxon>Kribbella</taxon>
    </lineage>
</organism>
<reference evidence="5 6" key="1">
    <citation type="submission" date="2019-03" db="EMBL/GenBank/DDBJ databases">
        <title>Draft genome sequences of novel Actinobacteria.</title>
        <authorList>
            <person name="Sahin N."/>
            <person name="Ay H."/>
            <person name="Saygin H."/>
        </authorList>
    </citation>
    <scope>NUCLEOTIDE SEQUENCE [LARGE SCALE GENOMIC DNA]</scope>
    <source>
        <strain evidence="5 6">JCM 30547</strain>
    </source>
</reference>
<name>A0A4R4P4Z9_9ACTN</name>
<evidence type="ECO:0000256" key="3">
    <source>
        <dbReference type="ARBA" id="ARBA00023163"/>
    </source>
</evidence>
<proteinExistence type="predicted"/>
<gene>
    <name evidence="5" type="ORF">E1261_36970</name>
</gene>
<evidence type="ECO:0000256" key="1">
    <source>
        <dbReference type="ARBA" id="ARBA00023015"/>
    </source>
</evidence>
<protein>
    <submittedName>
        <fullName evidence="5">Response regulator transcription factor</fullName>
    </submittedName>
</protein>